<dbReference type="EMBL" id="CAFBOC010000003">
    <property type="protein sequence ID" value="CAB4970577.1"/>
    <property type="molecule type" value="Genomic_DNA"/>
</dbReference>
<dbReference type="EMBL" id="CAFBQX010000001">
    <property type="protein sequence ID" value="CAB5070146.1"/>
    <property type="molecule type" value="Genomic_DNA"/>
</dbReference>
<dbReference type="AlphaFoldDB" id="A0A6J7D070"/>
<dbReference type="EMBL" id="CAFABH010000001">
    <property type="protein sequence ID" value="CAB4818748.1"/>
    <property type="molecule type" value="Genomic_DNA"/>
</dbReference>
<evidence type="ECO:0000313" key="1">
    <source>
        <dbReference type="EMBL" id="CAB4340492.1"/>
    </source>
</evidence>
<dbReference type="InterPro" id="IPR021456">
    <property type="entry name" value="DUF3107"/>
</dbReference>
<dbReference type="EMBL" id="CAESAE010000005">
    <property type="protein sequence ID" value="CAB4340492.1"/>
    <property type="molecule type" value="Genomic_DNA"/>
</dbReference>
<evidence type="ECO:0000313" key="7">
    <source>
        <dbReference type="EMBL" id="CAB4941472.1"/>
    </source>
</evidence>
<evidence type="ECO:0000313" key="8">
    <source>
        <dbReference type="EMBL" id="CAB4970577.1"/>
    </source>
</evidence>
<evidence type="ECO:0000313" key="3">
    <source>
        <dbReference type="EMBL" id="CAB4722366.1"/>
    </source>
</evidence>
<dbReference type="EMBL" id="CAEZXO010000001">
    <property type="protein sequence ID" value="CAB4683846.1"/>
    <property type="molecule type" value="Genomic_DNA"/>
</dbReference>
<evidence type="ECO:0000313" key="4">
    <source>
        <dbReference type="EMBL" id="CAB4770116.1"/>
    </source>
</evidence>
<dbReference type="EMBL" id="CAFBLD010000003">
    <property type="protein sequence ID" value="CAB4861799.1"/>
    <property type="molecule type" value="Genomic_DNA"/>
</dbReference>
<sequence>MSTKKSTDSHKSEVRIAITNVSGEVAFESPLGAEKIRELVASALTTGNALILSDVRGKEIIVPADKIGFVEIGDQSERRVGFGTP</sequence>
<evidence type="ECO:0000313" key="2">
    <source>
        <dbReference type="EMBL" id="CAB4683846.1"/>
    </source>
</evidence>
<name>A0A6J7D070_9ZZZZ</name>
<dbReference type="EMBL" id="CAFBNH010000003">
    <property type="protein sequence ID" value="CAB4941472.1"/>
    <property type="molecule type" value="Genomic_DNA"/>
</dbReference>
<dbReference type="EMBL" id="CAEZZW010000001">
    <property type="protein sequence ID" value="CAB4770116.1"/>
    <property type="molecule type" value="Genomic_DNA"/>
</dbReference>
<proteinExistence type="predicted"/>
<evidence type="ECO:0000313" key="6">
    <source>
        <dbReference type="EMBL" id="CAB4861799.1"/>
    </source>
</evidence>
<dbReference type="Pfam" id="PF11305">
    <property type="entry name" value="DUF3107"/>
    <property type="match status" value="1"/>
</dbReference>
<evidence type="ECO:0000313" key="5">
    <source>
        <dbReference type="EMBL" id="CAB4818748.1"/>
    </source>
</evidence>
<reference evidence="6" key="1">
    <citation type="submission" date="2020-05" db="EMBL/GenBank/DDBJ databases">
        <authorList>
            <person name="Chiriac C."/>
            <person name="Salcher M."/>
            <person name="Ghai R."/>
            <person name="Kavagutti S V."/>
        </authorList>
    </citation>
    <scope>NUCLEOTIDE SEQUENCE</scope>
</reference>
<evidence type="ECO:0000313" key="9">
    <source>
        <dbReference type="EMBL" id="CAB5070146.1"/>
    </source>
</evidence>
<protein>
    <submittedName>
        <fullName evidence="6">Unannotated protein</fullName>
    </submittedName>
</protein>
<organism evidence="6">
    <name type="scientific">freshwater metagenome</name>
    <dbReference type="NCBI Taxonomy" id="449393"/>
    <lineage>
        <taxon>unclassified sequences</taxon>
        <taxon>metagenomes</taxon>
        <taxon>ecological metagenomes</taxon>
    </lineage>
</organism>
<accession>A0A6J7D070</accession>
<gene>
    <name evidence="2" type="ORF">UFOPK2510_00140</name>
    <name evidence="3" type="ORF">UFOPK2718_00596</name>
    <name evidence="4" type="ORF">UFOPK2936_00136</name>
    <name evidence="5" type="ORF">UFOPK3174_00077</name>
    <name evidence="6" type="ORF">UFOPK3328_00525</name>
    <name evidence="7" type="ORF">UFOPK3779_00560</name>
    <name evidence="8" type="ORF">UFOPK3913_00373</name>
    <name evidence="1" type="ORF">UFOPK4107_00959</name>
    <name evidence="9" type="ORF">UFOPK4403_00293</name>
</gene>
<dbReference type="EMBL" id="CAEZYM010000004">
    <property type="protein sequence ID" value="CAB4722366.1"/>
    <property type="molecule type" value="Genomic_DNA"/>
</dbReference>